<evidence type="ECO:0000313" key="4">
    <source>
        <dbReference type="Proteomes" id="UP001222680"/>
    </source>
</evidence>
<dbReference type="Proteomes" id="UP001222680">
    <property type="component" value="Chromosome"/>
</dbReference>
<dbReference type="InterPro" id="IPR009827">
    <property type="entry name" value="MatC_N"/>
</dbReference>
<keyword evidence="4" id="KW-1185">Reference proteome</keyword>
<sequence>MPDINTLIILAIVVSIALGYFIKINIGIFAIIFAFILANMAGLSGGKQLALWPLNLFFILFSITYFYGFAIANGTLNRGAQHAIYMSRHSPWLMPVIFYLCVVVFSGIGPGHYAAFAFLSPLIMLIATQIRMSKMLAAVIVYSGACAGGFNPFTLGGRVVNGMLENLNIPAPLALHYTYTIGLSMFLAHTAIFAVSYVLLKGYRIQAVENMARPAPFTTGQKRTLWLVCGVFLLIILPALLSSLLPASAALKTATQALNPTFLSFIGIVACLLLKVADERKAMENIPWPIIIMICGLGMLINLAVDRGAVDQIANWVNGVQGEGSRGYGVVYIMGGTLLHHVAVCLQHGGGDADHVPHRRQAPYRAYRPAVLGDRSVRHLYRLFAILQRRRLGTGRRGERCGREPTPVCAAHRAADRHYHLCRAAAAVGALPALAPRTACTACDIHRRPSAGGCHAACCVLLHPLIRFPRQNYPHAAAREYGMFFGGS</sequence>
<evidence type="ECO:0000256" key="1">
    <source>
        <dbReference type="SAM" id="Phobius"/>
    </source>
</evidence>
<proteinExistence type="predicted"/>
<feature type="transmembrane region" description="Helical" evidence="1">
    <location>
        <begin position="6"/>
        <end position="37"/>
    </location>
</feature>
<feature type="transmembrane region" description="Helical" evidence="1">
    <location>
        <begin position="257"/>
        <end position="274"/>
    </location>
</feature>
<evidence type="ECO:0000259" key="2">
    <source>
        <dbReference type="Pfam" id="PF07158"/>
    </source>
</evidence>
<feature type="domain" description="Dicarboxylate carrier MatC N-terminal" evidence="2">
    <location>
        <begin position="6"/>
        <end position="149"/>
    </location>
</feature>
<keyword evidence="1" id="KW-1133">Transmembrane helix</keyword>
<gene>
    <name evidence="3" type="ORF">MAY91_17050</name>
</gene>
<feature type="transmembrane region" description="Helical" evidence="1">
    <location>
        <begin position="224"/>
        <end position="245"/>
    </location>
</feature>
<keyword evidence="1" id="KW-0812">Transmembrane</keyword>
<feature type="transmembrane region" description="Helical" evidence="1">
    <location>
        <begin position="135"/>
        <end position="157"/>
    </location>
</feature>
<protein>
    <recommendedName>
        <fullName evidence="2">Dicarboxylate carrier MatC N-terminal domain-containing protein</fullName>
    </recommendedName>
</protein>
<organism evidence="3 4">
    <name type="scientific">Edwardsiella ictaluri</name>
    <dbReference type="NCBI Taxonomy" id="67780"/>
    <lineage>
        <taxon>Bacteria</taxon>
        <taxon>Pseudomonadati</taxon>
        <taxon>Pseudomonadota</taxon>
        <taxon>Gammaproteobacteria</taxon>
        <taxon>Enterobacterales</taxon>
        <taxon>Hafniaceae</taxon>
        <taxon>Edwardsiella</taxon>
    </lineage>
</organism>
<feature type="transmembrane region" description="Helical" evidence="1">
    <location>
        <begin position="92"/>
        <end position="123"/>
    </location>
</feature>
<feature type="transmembrane region" description="Helical" evidence="1">
    <location>
        <begin position="49"/>
        <end position="72"/>
    </location>
</feature>
<evidence type="ECO:0000313" key="3">
    <source>
        <dbReference type="EMBL" id="WFN96415.1"/>
    </source>
</evidence>
<keyword evidence="1" id="KW-0472">Membrane</keyword>
<reference evidence="3 4" key="1">
    <citation type="submission" date="2022-02" db="EMBL/GenBank/DDBJ databases">
        <title>Phenotypic, genotypic and serological characterization of Edwardsiella ictaluri from catfish and ornamental fish species.</title>
        <authorList>
            <person name="Rose D."/>
            <person name="Tekedar H.C."/>
            <person name="Waldbieser G.C."/>
            <person name="Aarattuthodi S."/>
            <person name="Griffin M.J."/>
        </authorList>
    </citation>
    <scope>NUCLEOTIDE SEQUENCE [LARGE SCALE GENOMIC DNA]</scope>
    <source>
        <strain evidence="3 4">13 TAL-140 K3</strain>
    </source>
</reference>
<dbReference type="EMBL" id="CP092014">
    <property type="protein sequence ID" value="WFN96415.1"/>
    <property type="molecule type" value="Genomic_DNA"/>
</dbReference>
<name>A0ABY8GFZ1_EDWIC</name>
<feature type="transmembrane region" description="Helical" evidence="1">
    <location>
        <begin position="286"/>
        <end position="305"/>
    </location>
</feature>
<accession>A0ABY8GFZ1</accession>
<feature type="transmembrane region" description="Helical" evidence="1">
    <location>
        <begin position="177"/>
        <end position="203"/>
    </location>
</feature>
<dbReference type="Pfam" id="PF07158">
    <property type="entry name" value="MatC_N"/>
    <property type="match status" value="1"/>
</dbReference>